<dbReference type="Gene3D" id="3.30.470.10">
    <property type="match status" value="1"/>
</dbReference>
<evidence type="ECO:0000256" key="6">
    <source>
        <dbReference type="ARBA" id="ARBA00009320"/>
    </source>
</evidence>
<comment type="catalytic activity">
    <reaction evidence="13">
        <text>L-leucine + 2-oxoglutarate = 4-methyl-2-oxopentanoate + L-glutamate</text>
        <dbReference type="Rhea" id="RHEA:18321"/>
        <dbReference type="ChEBI" id="CHEBI:16810"/>
        <dbReference type="ChEBI" id="CHEBI:17865"/>
        <dbReference type="ChEBI" id="CHEBI:29985"/>
        <dbReference type="ChEBI" id="CHEBI:57427"/>
        <dbReference type="EC" id="2.6.1.42"/>
    </reaction>
</comment>
<evidence type="ECO:0000256" key="14">
    <source>
        <dbReference type="RuleBase" id="RU004106"/>
    </source>
</evidence>
<sequence length="283" mass="31392">MGNIGSGQTWTYVDGQWFPDNPKIMGPRTHGVWLSSSVFDGARAFNGVIPDLEAHCERVIQSARILGMAPMLSTHEIVELSWEGVAKFPADSELYICPMFYAETGFIAPDPASTRFTLSIFDAPLPAPTGFTACKSSFRRPARDMAPTDAKASCLYPNVGRCVNEANEKGFDTAVVLDPVGNVAEFAYTNLFYVKDECLFTPQANGTFLNGITRQRVIKLAKENNIDVIEKAVSFDELFEADEIFGTGNYFKVGPLTRLEDQTFPIGPLTMHLRDLYFDWAKK</sequence>
<comment type="pathway">
    <text evidence="5">Amino-acid biosynthesis; L-leucine biosynthesis; L-leucine from 3-methyl-2-oxobutanoate: step 4/4.</text>
</comment>
<dbReference type="Proteomes" id="UP000632498">
    <property type="component" value="Unassembled WGS sequence"/>
</dbReference>
<evidence type="ECO:0000256" key="1">
    <source>
        <dbReference type="ARBA" id="ARBA00001933"/>
    </source>
</evidence>
<evidence type="ECO:0000256" key="2">
    <source>
        <dbReference type="ARBA" id="ARBA00003109"/>
    </source>
</evidence>
<keyword evidence="16" id="KW-0032">Aminotransferase</keyword>
<protein>
    <recommendedName>
        <fullName evidence="8">Probable branched-chain-amino-acid aminotransferase</fullName>
        <ecNumber evidence="7">2.6.1.42</ecNumber>
    </recommendedName>
</protein>
<dbReference type="GO" id="GO:0005829">
    <property type="term" value="C:cytosol"/>
    <property type="evidence" value="ECO:0007669"/>
    <property type="project" value="TreeGrafter"/>
</dbReference>
<dbReference type="EC" id="2.6.1.42" evidence="7"/>
<comment type="function">
    <text evidence="2">Acts on leucine, isoleucine and valine.</text>
</comment>
<dbReference type="InterPro" id="IPR018300">
    <property type="entry name" value="Aminotrans_IV_CS"/>
</dbReference>
<dbReference type="PANTHER" id="PTHR42743:SF11">
    <property type="entry name" value="AMINODEOXYCHORISMATE LYASE"/>
    <property type="match status" value="1"/>
</dbReference>
<comment type="cofactor">
    <cofactor evidence="1 15">
        <name>pyridoxal 5'-phosphate</name>
        <dbReference type="ChEBI" id="CHEBI:597326"/>
    </cofactor>
</comment>
<dbReference type="Pfam" id="PF01063">
    <property type="entry name" value="Aminotran_4"/>
    <property type="match status" value="1"/>
</dbReference>
<evidence type="ECO:0000256" key="4">
    <source>
        <dbReference type="ARBA" id="ARBA00004931"/>
    </source>
</evidence>
<evidence type="ECO:0000256" key="10">
    <source>
        <dbReference type="ARBA" id="ARBA00023304"/>
    </source>
</evidence>
<reference evidence="16" key="1">
    <citation type="journal article" date="2014" name="Int. J. Syst. Evol. Microbiol.">
        <title>Complete genome sequence of Corynebacterium casei LMG S-19264T (=DSM 44701T), isolated from a smear-ripened cheese.</title>
        <authorList>
            <consortium name="US DOE Joint Genome Institute (JGI-PGF)"/>
            <person name="Walter F."/>
            <person name="Albersmeier A."/>
            <person name="Kalinowski J."/>
            <person name="Ruckert C."/>
        </authorList>
    </citation>
    <scope>NUCLEOTIDE SEQUENCE</scope>
    <source>
        <strain evidence="16">CGMCC 1.15254</strain>
    </source>
</reference>
<keyword evidence="10" id="KW-0028">Amino-acid biosynthesis</keyword>
<evidence type="ECO:0000256" key="13">
    <source>
        <dbReference type="ARBA" id="ARBA00049229"/>
    </source>
</evidence>
<accession>A0A917FFP1</accession>
<dbReference type="EMBL" id="BMHV01000021">
    <property type="protein sequence ID" value="GGF71308.1"/>
    <property type="molecule type" value="Genomic_DNA"/>
</dbReference>
<keyword evidence="9 15" id="KW-0663">Pyridoxal phosphate</keyword>
<keyword evidence="17" id="KW-1185">Reference proteome</keyword>
<evidence type="ECO:0000256" key="7">
    <source>
        <dbReference type="ARBA" id="ARBA00013053"/>
    </source>
</evidence>
<dbReference type="InterPro" id="IPR043132">
    <property type="entry name" value="BCAT-like_C"/>
</dbReference>
<proteinExistence type="inferred from homology"/>
<dbReference type="GO" id="GO:0009082">
    <property type="term" value="P:branched-chain amino acid biosynthetic process"/>
    <property type="evidence" value="ECO:0007669"/>
    <property type="project" value="UniProtKB-KW"/>
</dbReference>
<dbReference type="SUPFAM" id="SSF56752">
    <property type="entry name" value="D-aminoacid aminotransferase-like PLP-dependent enzymes"/>
    <property type="match status" value="1"/>
</dbReference>
<organism evidence="16 17">
    <name type="scientific">Terasakiella brassicae</name>
    <dbReference type="NCBI Taxonomy" id="1634917"/>
    <lineage>
        <taxon>Bacteria</taxon>
        <taxon>Pseudomonadati</taxon>
        <taxon>Pseudomonadota</taxon>
        <taxon>Alphaproteobacteria</taxon>
        <taxon>Rhodospirillales</taxon>
        <taxon>Terasakiellaceae</taxon>
        <taxon>Terasakiella</taxon>
    </lineage>
</organism>
<dbReference type="InterPro" id="IPR043131">
    <property type="entry name" value="BCAT-like_N"/>
</dbReference>
<keyword evidence="10" id="KW-0100">Branched-chain amino acid biosynthesis</keyword>
<dbReference type="RefSeq" id="WP_188666120.1">
    <property type="nucleotide sequence ID" value="NZ_BMHV01000021.1"/>
</dbReference>
<reference evidence="16" key="2">
    <citation type="submission" date="2020-09" db="EMBL/GenBank/DDBJ databases">
        <authorList>
            <person name="Sun Q."/>
            <person name="Zhou Y."/>
        </authorList>
    </citation>
    <scope>NUCLEOTIDE SEQUENCE</scope>
    <source>
        <strain evidence="16">CGMCC 1.15254</strain>
    </source>
</reference>
<comment type="caution">
    <text evidence="16">The sequence shown here is derived from an EMBL/GenBank/DDBJ whole genome shotgun (WGS) entry which is preliminary data.</text>
</comment>
<dbReference type="PANTHER" id="PTHR42743">
    <property type="entry name" value="AMINO-ACID AMINOTRANSFERASE"/>
    <property type="match status" value="1"/>
</dbReference>
<evidence type="ECO:0000256" key="12">
    <source>
        <dbReference type="ARBA" id="ARBA00048798"/>
    </source>
</evidence>
<comment type="pathway">
    <text evidence="3">Amino-acid biosynthesis; L-isoleucine biosynthesis; L-isoleucine from 2-oxobutanoate: step 4/4.</text>
</comment>
<dbReference type="FunFam" id="3.20.10.10:FF:000002">
    <property type="entry name" value="D-alanine aminotransferase"/>
    <property type="match status" value="1"/>
</dbReference>
<evidence type="ECO:0000256" key="15">
    <source>
        <dbReference type="RuleBase" id="RU004516"/>
    </source>
</evidence>
<evidence type="ECO:0000313" key="17">
    <source>
        <dbReference type="Proteomes" id="UP000632498"/>
    </source>
</evidence>
<evidence type="ECO:0000313" key="16">
    <source>
        <dbReference type="EMBL" id="GGF71308.1"/>
    </source>
</evidence>
<evidence type="ECO:0000256" key="11">
    <source>
        <dbReference type="ARBA" id="ARBA00048212"/>
    </source>
</evidence>
<evidence type="ECO:0000256" key="3">
    <source>
        <dbReference type="ARBA" id="ARBA00004824"/>
    </source>
</evidence>
<comment type="catalytic activity">
    <reaction evidence="11">
        <text>L-valine + 2-oxoglutarate = 3-methyl-2-oxobutanoate + L-glutamate</text>
        <dbReference type="Rhea" id="RHEA:24813"/>
        <dbReference type="ChEBI" id="CHEBI:11851"/>
        <dbReference type="ChEBI" id="CHEBI:16810"/>
        <dbReference type="ChEBI" id="CHEBI:29985"/>
        <dbReference type="ChEBI" id="CHEBI:57762"/>
        <dbReference type="EC" id="2.6.1.42"/>
    </reaction>
</comment>
<name>A0A917FFP1_9PROT</name>
<dbReference type="PROSITE" id="PS00770">
    <property type="entry name" value="AA_TRANSFER_CLASS_4"/>
    <property type="match status" value="1"/>
</dbReference>
<dbReference type="InterPro" id="IPR050571">
    <property type="entry name" value="Class-IV_PLP-Dep_Aminotrnsfr"/>
</dbReference>
<dbReference type="GO" id="GO:0008652">
    <property type="term" value="P:amino acid biosynthetic process"/>
    <property type="evidence" value="ECO:0007669"/>
    <property type="project" value="UniProtKB-ARBA"/>
</dbReference>
<gene>
    <name evidence="16" type="ORF">GCM10011332_26620</name>
</gene>
<comment type="similarity">
    <text evidence="6 14">Belongs to the class-IV pyridoxal-phosphate-dependent aminotransferase family.</text>
</comment>
<comment type="pathway">
    <text evidence="4">Amino-acid biosynthesis; L-valine biosynthesis; L-valine from pyruvate: step 4/4.</text>
</comment>
<evidence type="ECO:0000256" key="5">
    <source>
        <dbReference type="ARBA" id="ARBA00005072"/>
    </source>
</evidence>
<dbReference type="InterPro" id="IPR001544">
    <property type="entry name" value="Aminotrans_IV"/>
</dbReference>
<evidence type="ECO:0000256" key="9">
    <source>
        <dbReference type="ARBA" id="ARBA00022898"/>
    </source>
</evidence>
<dbReference type="Gene3D" id="3.20.10.10">
    <property type="entry name" value="D-amino Acid Aminotransferase, subunit A, domain 2"/>
    <property type="match status" value="1"/>
</dbReference>
<dbReference type="InterPro" id="IPR036038">
    <property type="entry name" value="Aminotransferase-like"/>
</dbReference>
<dbReference type="GO" id="GO:0004084">
    <property type="term" value="F:branched-chain-amino-acid transaminase activity"/>
    <property type="evidence" value="ECO:0007669"/>
    <property type="project" value="UniProtKB-EC"/>
</dbReference>
<keyword evidence="16" id="KW-0808">Transferase</keyword>
<evidence type="ECO:0000256" key="8">
    <source>
        <dbReference type="ARBA" id="ARBA00014472"/>
    </source>
</evidence>
<dbReference type="AlphaFoldDB" id="A0A917FFP1"/>
<dbReference type="NCBIfam" id="NF009896">
    <property type="entry name" value="PRK13356.1"/>
    <property type="match status" value="1"/>
</dbReference>
<comment type="catalytic activity">
    <reaction evidence="12">
        <text>L-isoleucine + 2-oxoglutarate = (S)-3-methyl-2-oxopentanoate + L-glutamate</text>
        <dbReference type="Rhea" id="RHEA:24801"/>
        <dbReference type="ChEBI" id="CHEBI:16810"/>
        <dbReference type="ChEBI" id="CHEBI:29985"/>
        <dbReference type="ChEBI" id="CHEBI:35146"/>
        <dbReference type="ChEBI" id="CHEBI:58045"/>
        <dbReference type="EC" id="2.6.1.42"/>
    </reaction>
</comment>